<keyword evidence="11" id="KW-1185">Reference proteome</keyword>
<evidence type="ECO:0000256" key="7">
    <source>
        <dbReference type="ARBA" id="ARBA00023242"/>
    </source>
</evidence>
<protein>
    <submittedName>
        <fullName evidence="12">LIM zinc-binding domain-containing protein</fullName>
    </submittedName>
</protein>
<dbReference type="WBParaSite" id="TCLT_0000228501-mRNA-1">
    <property type="protein sequence ID" value="TCLT_0000228501-mRNA-1"/>
    <property type="gene ID" value="TCLT_0000228501"/>
</dbReference>
<sequence length="150" mass="16628">MLFDTSCSSSLSQSSSPSLLSLSLSSSSSSPSSPSTFFFTKAAQTRANISAMQSAVNLSREPSLTFSKVSTFMSSSGDECDDLTIPLDSINNDLICNGCGFQIKEKHFMKVDDRCWHEHCLVCYRCRFTLHGSTCYTRDGQIYCKQDYNM</sequence>
<dbReference type="SUPFAM" id="SSF57716">
    <property type="entry name" value="Glucocorticoid receptor-like (DNA-binding domain)"/>
    <property type="match status" value="2"/>
</dbReference>
<keyword evidence="6" id="KW-0371">Homeobox</keyword>
<keyword evidence="5" id="KW-0238">DNA-binding</keyword>
<proteinExistence type="predicted"/>
<dbReference type="GO" id="GO:0030182">
    <property type="term" value="P:neuron differentiation"/>
    <property type="evidence" value="ECO:0007669"/>
    <property type="project" value="TreeGrafter"/>
</dbReference>
<dbReference type="SMART" id="SM00132">
    <property type="entry name" value="LIM"/>
    <property type="match status" value="1"/>
</dbReference>
<accession>A0A0N5CPY5</accession>
<evidence type="ECO:0000256" key="2">
    <source>
        <dbReference type="ARBA" id="ARBA00022723"/>
    </source>
</evidence>
<organism evidence="12">
    <name type="scientific">Thelazia callipaeda</name>
    <name type="common">Oriental eyeworm</name>
    <name type="synonym">Parasitic nematode</name>
    <dbReference type="NCBI Taxonomy" id="103827"/>
    <lineage>
        <taxon>Eukaryota</taxon>
        <taxon>Metazoa</taxon>
        <taxon>Ecdysozoa</taxon>
        <taxon>Nematoda</taxon>
        <taxon>Chromadorea</taxon>
        <taxon>Rhabditida</taxon>
        <taxon>Spirurina</taxon>
        <taxon>Spiruromorpha</taxon>
        <taxon>Thelazioidea</taxon>
        <taxon>Thelaziidae</taxon>
        <taxon>Thelazia</taxon>
    </lineage>
</organism>
<dbReference type="STRING" id="103827.A0A0N5CPY5"/>
<dbReference type="GO" id="GO:0005634">
    <property type="term" value="C:nucleus"/>
    <property type="evidence" value="ECO:0007669"/>
    <property type="project" value="UniProtKB-SubCell"/>
</dbReference>
<dbReference type="OMA" id="NCWHENC"/>
<evidence type="ECO:0000256" key="5">
    <source>
        <dbReference type="ARBA" id="ARBA00023125"/>
    </source>
</evidence>
<reference evidence="10 11" key="2">
    <citation type="submission" date="2018-11" db="EMBL/GenBank/DDBJ databases">
        <authorList>
            <consortium name="Pathogen Informatics"/>
        </authorList>
    </citation>
    <scope>NUCLEOTIDE SEQUENCE [LARGE SCALE GENOMIC DNA]</scope>
</reference>
<evidence type="ECO:0000256" key="3">
    <source>
        <dbReference type="ARBA" id="ARBA00022833"/>
    </source>
</evidence>
<comment type="subcellular location">
    <subcellularLocation>
        <location evidence="1">Nucleus</location>
    </subcellularLocation>
</comment>
<name>A0A0N5CPY5_THECL</name>
<dbReference type="Proteomes" id="UP000276776">
    <property type="component" value="Unassembled WGS sequence"/>
</dbReference>
<dbReference type="EMBL" id="UYYF01000435">
    <property type="protein sequence ID" value="VDM98160.1"/>
    <property type="molecule type" value="Genomic_DNA"/>
</dbReference>
<dbReference type="GO" id="GO:0046872">
    <property type="term" value="F:metal ion binding"/>
    <property type="evidence" value="ECO:0007669"/>
    <property type="project" value="UniProtKB-KW"/>
</dbReference>
<dbReference type="Gene3D" id="2.10.110.10">
    <property type="entry name" value="Cysteine Rich Protein"/>
    <property type="match status" value="1"/>
</dbReference>
<evidence type="ECO:0000313" key="11">
    <source>
        <dbReference type="Proteomes" id="UP000276776"/>
    </source>
</evidence>
<reference evidence="12" key="1">
    <citation type="submission" date="2017-02" db="UniProtKB">
        <authorList>
            <consortium name="WormBaseParasite"/>
        </authorList>
    </citation>
    <scope>IDENTIFICATION</scope>
</reference>
<evidence type="ECO:0000256" key="8">
    <source>
        <dbReference type="PROSITE-ProRule" id="PRU00125"/>
    </source>
</evidence>
<dbReference type="PANTHER" id="PTHR24208">
    <property type="entry name" value="LIM/HOMEOBOX PROTEIN LHX"/>
    <property type="match status" value="1"/>
</dbReference>
<keyword evidence="3 8" id="KW-0862">Zinc</keyword>
<dbReference type="OrthoDB" id="10068367at2759"/>
<evidence type="ECO:0000313" key="12">
    <source>
        <dbReference type="WBParaSite" id="TCLT_0000228501-mRNA-1"/>
    </source>
</evidence>
<feature type="domain" description="LIM zinc-binding" evidence="9">
    <location>
        <begin position="94"/>
        <end position="150"/>
    </location>
</feature>
<dbReference type="PROSITE" id="PS00478">
    <property type="entry name" value="LIM_DOMAIN_1"/>
    <property type="match status" value="1"/>
</dbReference>
<evidence type="ECO:0000259" key="9">
    <source>
        <dbReference type="PROSITE" id="PS50023"/>
    </source>
</evidence>
<evidence type="ECO:0000256" key="6">
    <source>
        <dbReference type="ARBA" id="ARBA00023155"/>
    </source>
</evidence>
<dbReference type="PANTHER" id="PTHR24208:SF166">
    <property type="entry name" value="LIM HOMEOBOX TRANSCRIPTION FACTOR 1 ALPHA, ISOFORM B"/>
    <property type="match status" value="1"/>
</dbReference>
<evidence type="ECO:0000256" key="4">
    <source>
        <dbReference type="ARBA" id="ARBA00023038"/>
    </source>
</evidence>
<evidence type="ECO:0000313" key="10">
    <source>
        <dbReference type="EMBL" id="VDM98160.1"/>
    </source>
</evidence>
<evidence type="ECO:0000256" key="1">
    <source>
        <dbReference type="ARBA" id="ARBA00004123"/>
    </source>
</evidence>
<keyword evidence="4 8" id="KW-0440">LIM domain</keyword>
<dbReference type="AlphaFoldDB" id="A0A0N5CPY5"/>
<gene>
    <name evidence="10" type="ORF">TCLT_LOCUS2286</name>
</gene>
<dbReference type="InterPro" id="IPR050453">
    <property type="entry name" value="LIM_Homeobox_TF"/>
</dbReference>
<keyword evidence="2 8" id="KW-0479">Metal-binding</keyword>
<keyword evidence="7" id="KW-0539">Nucleus</keyword>
<dbReference type="GO" id="GO:0000981">
    <property type="term" value="F:DNA-binding transcription factor activity, RNA polymerase II-specific"/>
    <property type="evidence" value="ECO:0007669"/>
    <property type="project" value="TreeGrafter"/>
</dbReference>
<dbReference type="InterPro" id="IPR001781">
    <property type="entry name" value="Znf_LIM"/>
</dbReference>
<dbReference type="Pfam" id="PF00412">
    <property type="entry name" value="LIM"/>
    <property type="match status" value="1"/>
</dbReference>
<dbReference type="PROSITE" id="PS50023">
    <property type="entry name" value="LIM_DOMAIN_2"/>
    <property type="match status" value="1"/>
</dbReference>
<dbReference type="GO" id="GO:0000977">
    <property type="term" value="F:RNA polymerase II transcription regulatory region sequence-specific DNA binding"/>
    <property type="evidence" value="ECO:0007669"/>
    <property type="project" value="TreeGrafter"/>
</dbReference>